<evidence type="ECO:0000313" key="5">
    <source>
        <dbReference type="Proteomes" id="UP000277212"/>
    </source>
</evidence>
<keyword evidence="1" id="KW-0862">Zinc</keyword>
<sequence>MEPLPSHRQLVSTLITSISDIAPSTNTSEATSSQPPPPAQPPSTSPLQAISPSQRPLLLTLHVLFPNLLLPALDLLDRGLVTRLVRMYSSAQDEQSGIGDGEPVSGDLNASSKPKDDTFIVRSLASTLSRRTRDFTLSSKRYVVHLNAWNCSCASFTFDAFPTHAGPAATQVERPSQNEWSFGGLSLNPSGDVPPCCKHLLACLLIDKWPTILGQYVEEREISREEMAGIVADL</sequence>
<evidence type="ECO:0000313" key="4">
    <source>
        <dbReference type="EMBL" id="RMJ10037.1"/>
    </source>
</evidence>
<protein>
    <recommendedName>
        <fullName evidence="3">SWIM-type domain-containing protein</fullName>
    </recommendedName>
</protein>
<evidence type="ECO:0000256" key="1">
    <source>
        <dbReference type="PROSITE-ProRule" id="PRU00325"/>
    </source>
</evidence>
<evidence type="ECO:0000256" key="2">
    <source>
        <dbReference type="SAM" id="MobiDB-lite"/>
    </source>
</evidence>
<proteinExistence type="predicted"/>
<dbReference type="Proteomes" id="UP000277212">
    <property type="component" value="Unassembled WGS sequence"/>
</dbReference>
<keyword evidence="5" id="KW-1185">Reference proteome</keyword>
<dbReference type="STRING" id="2010991.A0A3M2RXK7"/>
<feature type="domain" description="SWIM-type" evidence="3">
    <location>
        <begin position="142"/>
        <end position="208"/>
    </location>
</feature>
<keyword evidence="1" id="KW-0863">Zinc-finger</keyword>
<dbReference type="InterPro" id="IPR007527">
    <property type="entry name" value="Znf_SWIM"/>
</dbReference>
<dbReference type="OrthoDB" id="74545at2759"/>
<dbReference type="GO" id="GO:0008270">
    <property type="term" value="F:zinc ion binding"/>
    <property type="evidence" value="ECO:0007669"/>
    <property type="project" value="UniProtKB-KW"/>
</dbReference>
<name>A0A3M2RXK7_9HYPO</name>
<dbReference type="PROSITE" id="PS50966">
    <property type="entry name" value="ZF_SWIM"/>
    <property type="match status" value="1"/>
</dbReference>
<keyword evidence="1" id="KW-0479">Metal-binding</keyword>
<dbReference type="AlphaFoldDB" id="A0A3M2RXK7"/>
<feature type="compositionally biased region" description="Pro residues" evidence="2">
    <location>
        <begin position="34"/>
        <end position="44"/>
    </location>
</feature>
<gene>
    <name evidence="4" type="ORF">CDV36_010329</name>
</gene>
<feature type="region of interest" description="Disordered" evidence="2">
    <location>
        <begin position="23"/>
        <end position="50"/>
    </location>
</feature>
<organism evidence="4 5">
    <name type="scientific">Fusarium kuroshium</name>
    <dbReference type="NCBI Taxonomy" id="2010991"/>
    <lineage>
        <taxon>Eukaryota</taxon>
        <taxon>Fungi</taxon>
        <taxon>Dikarya</taxon>
        <taxon>Ascomycota</taxon>
        <taxon>Pezizomycotina</taxon>
        <taxon>Sordariomycetes</taxon>
        <taxon>Hypocreomycetidae</taxon>
        <taxon>Hypocreales</taxon>
        <taxon>Nectriaceae</taxon>
        <taxon>Fusarium</taxon>
        <taxon>Fusarium solani species complex</taxon>
    </lineage>
</organism>
<dbReference type="EMBL" id="NKUJ01000218">
    <property type="protein sequence ID" value="RMJ10037.1"/>
    <property type="molecule type" value="Genomic_DNA"/>
</dbReference>
<evidence type="ECO:0000259" key="3">
    <source>
        <dbReference type="PROSITE" id="PS50966"/>
    </source>
</evidence>
<accession>A0A3M2RXK7</accession>
<comment type="caution">
    <text evidence="4">The sequence shown here is derived from an EMBL/GenBank/DDBJ whole genome shotgun (WGS) entry which is preliminary data.</text>
</comment>
<reference evidence="4 5" key="1">
    <citation type="submission" date="2017-06" db="EMBL/GenBank/DDBJ databases">
        <title>Comparative genomic analysis of Ambrosia Fusariam Clade fungi.</title>
        <authorList>
            <person name="Stajich J.E."/>
            <person name="Carrillo J."/>
            <person name="Kijimoto T."/>
            <person name="Eskalen A."/>
            <person name="O'Donnell K."/>
            <person name="Kasson M."/>
        </authorList>
    </citation>
    <scope>NUCLEOTIDE SEQUENCE [LARGE SCALE GENOMIC DNA]</scope>
    <source>
        <strain evidence="4">UCR3666</strain>
    </source>
</reference>